<dbReference type="STRING" id="57732.RU94_GL000604"/>
<proteinExistence type="predicted"/>
<feature type="compositionally biased region" description="Low complexity" evidence="1">
    <location>
        <begin position="86"/>
        <end position="110"/>
    </location>
</feature>
<feature type="compositionally biased region" description="Polar residues" evidence="1">
    <location>
        <begin position="187"/>
        <end position="197"/>
    </location>
</feature>
<gene>
    <name evidence="4" type="ORF">UAS_01815</name>
</gene>
<dbReference type="Pfam" id="PF13240">
    <property type="entry name" value="Zn_Ribbon_1"/>
    <property type="match status" value="1"/>
</dbReference>
<keyword evidence="2" id="KW-0472">Membrane</keyword>
<dbReference type="RefSeq" id="WP_010754440.1">
    <property type="nucleotide sequence ID" value="NZ_ASVU01000001.1"/>
</dbReference>
<dbReference type="HOGENOM" id="CLU_605107_0_0_9"/>
<feature type="transmembrane region" description="Helical" evidence="2">
    <location>
        <begin position="301"/>
        <end position="323"/>
    </location>
</feature>
<dbReference type="EMBL" id="AJAP01000018">
    <property type="protein sequence ID" value="EOH85677.1"/>
    <property type="molecule type" value="Genomic_DNA"/>
</dbReference>
<reference evidence="4 5" key="1">
    <citation type="submission" date="2013-02" db="EMBL/GenBank/DDBJ databases">
        <title>The Genome Sequence of Enterococcus asini ATCC_700915.</title>
        <authorList>
            <consortium name="The Broad Institute Genome Sequencing Platform"/>
            <consortium name="The Broad Institute Genome Sequencing Center for Infectious Disease"/>
            <person name="Earl A.M."/>
            <person name="Gilmore M.S."/>
            <person name="Lebreton F."/>
            <person name="Walker B."/>
            <person name="Young S.K."/>
            <person name="Zeng Q."/>
            <person name="Gargeya S."/>
            <person name="Fitzgerald M."/>
            <person name="Haas B."/>
            <person name="Abouelleil A."/>
            <person name="Alvarado L."/>
            <person name="Arachchi H.M."/>
            <person name="Berlin A.M."/>
            <person name="Chapman S.B."/>
            <person name="Dewar J."/>
            <person name="Goldberg J."/>
            <person name="Griggs A."/>
            <person name="Gujja S."/>
            <person name="Hansen M."/>
            <person name="Howarth C."/>
            <person name="Imamovic A."/>
            <person name="Larimer J."/>
            <person name="McCowan C."/>
            <person name="Murphy C."/>
            <person name="Neiman D."/>
            <person name="Pearson M."/>
            <person name="Priest M."/>
            <person name="Roberts A."/>
            <person name="Saif S."/>
            <person name="Shea T."/>
            <person name="Sisk P."/>
            <person name="Sykes S."/>
            <person name="Wortman J."/>
            <person name="Nusbaum C."/>
            <person name="Birren B."/>
        </authorList>
    </citation>
    <scope>NUCLEOTIDE SEQUENCE [LARGE SCALE GENOMIC DNA]</scope>
    <source>
        <strain evidence="4 5">ATCC 700915</strain>
    </source>
</reference>
<dbReference type="AlphaFoldDB" id="R2PM94"/>
<feature type="compositionally biased region" description="Basic and acidic residues" evidence="1">
    <location>
        <begin position="66"/>
        <end position="75"/>
    </location>
</feature>
<feature type="transmembrane region" description="Helical" evidence="2">
    <location>
        <begin position="255"/>
        <end position="281"/>
    </location>
</feature>
<dbReference type="InterPro" id="IPR026870">
    <property type="entry name" value="Zinc_ribbon_dom"/>
</dbReference>
<dbReference type="Proteomes" id="UP000013777">
    <property type="component" value="Unassembled WGS sequence"/>
</dbReference>
<feature type="region of interest" description="Disordered" evidence="1">
    <location>
        <begin position="32"/>
        <end position="221"/>
    </location>
</feature>
<protein>
    <recommendedName>
        <fullName evidence="3">Zinc-ribbon domain-containing protein</fullName>
    </recommendedName>
</protein>
<evidence type="ECO:0000259" key="3">
    <source>
        <dbReference type="Pfam" id="PF13240"/>
    </source>
</evidence>
<dbReference type="GeneID" id="78364962"/>
<organism evidence="4 5">
    <name type="scientific">Enterococcus asini ATCC 700915</name>
    <dbReference type="NCBI Taxonomy" id="1158606"/>
    <lineage>
        <taxon>Bacteria</taxon>
        <taxon>Bacillati</taxon>
        <taxon>Bacillota</taxon>
        <taxon>Bacilli</taxon>
        <taxon>Lactobacillales</taxon>
        <taxon>Enterococcaceae</taxon>
        <taxon>Enterococcus</taxon>
    </lineage>
</organism>
<dbReference type="OrthoDB" id="2291432at2"/>
<evidence type="ECO:0000313" key="4">
    <source>
        <dbReference type="EMBL" id="EOH85677.1"/>
    </source>
</evidence>
<evidence type="ECO:0000256" key="2">
    <source>
        <dbReference type="SAM" id="Phobius"/>
    </source>
</evidence>
<sequence>MKNCPNCGAALPDDSKACPVCGYVLQQKIPRGDLAKEASTKEESADLAKSGGVPTTATTDSVSAEAGEKLAKEVPADLEAAASTAVPEEATPESTVTEESTTQEVEVAEVAEVRPGVTAASGGAEEAVKATHETGTSETKVEEDAIFEPTGPELTESPALEGDAGSSESLPHETEEQGESPEEATKRATTSSETVAKTFTKKPELTVLPGGKQAEEEAEGPTPGDHLLGYFRFLNRQILSPNFNQIGPATKAEKWYGVASFLIIVLSNGFALSRLLTSLIYRVLGMIQSFGLQFQYRGSSLLFFFELSLYLAVAGVIYLLAYYLVAGKIFGRPVQFLQALGELMAPASLAVYLSLGAVVFSLLLSDMSKGILTFVVASLLLVGVSFVGNLWQTPNLTGRFNRFYTILLTSLVCLLVLVLVSRFFLTGMLQDLPIQQVPTGIEDLFGESDLFY</sequence>
<comment type="caution">
    <text evidence="4">The sequence shown here is derived from an EMBL/GenBank/DDBJ whole genome shotgun (WGS) entry which is preliminary data.</text>
</comment>
<feature type="domain" description="Zinc-ribbon" evidence="3">
    <location>
        <begin position="4"/>
        <end position="25"/>
    </location>
</feature>
<feature type="transmembrane region" description="Helical" evidence="2">
    <location>
        <begin position="371"/>
        <end position="391"/>
    </location>
</feature>
<keyword evidence="2" id="KW-0812">Transmembrane</keyword>
<dbReference type="PATRIC" id="fig|1158606.3.peg.1760"/>
<feature type="compositionally biased region" description="Basic and acidic residues" evidence="1">
    <location>
        <begin position="32"/>
        <end position="46"/>
    </location>
</feature>
<evidence type="ECO:0000256" key="1">
    <source>
        <dbReference type="SAM" id="MobiDB-lite"/>
    </source>
</evidence>
<name>R2PM94_9ENTE</name>
<feature type="compositionally biased region" description="Polar residues" evidence="1">
    <location>
        <begin position="53"/>
        <end position="62"/>
    </location>
</feature>
<keyword evidence="2" id="KW-1133">Transmembrane helix</keyword>
<keyword evidence="5" id="KW-1185">Reference proteome</keyword>
<accession>R2PM94</accession>
<feature type="transmembrane region" description="Helical" evidence="2">
    <location>
        <begin position="403"/>
        <end position="425"/>
    </location>
</feature>
<dbReference type="eggNOG" id="ENOG5030GI6">
    <property type="taxonomic scope" value="Bacteria"/>
</dbReference>
<feature type="transmembrane region" description="Helical" evidence="2">
    <location>
        <begin position="343"/>
        <end position="364"/>
    </location>
</feature>
<evidence type="ECO:0000313" key="5">
    <source>
        <dbReference type="Proteomes" id="UP000013777"/>
    </source>
</evidence>